<keyword evidence="2" id="KW-0285">Flavoprotein</keyword>
<accession>A0A8H4RTP4</accession>
<comment type="caution">
    <text evidence="5">The sequence shown here is derived from an EMBL/GenBank/DDBJ whole genome shotgun (WGS) entry which is preliminary data.</text>
</comment>
<dbReference type="Proteomes" id="UP000566819">
    <property type="component" value="Unassembled WGS sequence"/>
</dbReference>
<dbReference type="InterPro" id="IPR016169">
    <property type="entry name" value="FAD-bd_PCMH_sub2"/>
</dbReference>
<dbReference type="EMBL" id="JAAMPI010000192">
    <property type="protein sequence ID" value="KAF4634327.1"/>
    <property type="molecule type" value="Genomic_DNA"/>
</dbReference>
<evidence type="ECO:0008006" key="7">
    <source>
        <dbReference type="Google" id="ProtNLM"/>
    </source>
</evidence>
<dbReference type="GO" id="GO:0016491">
    <property type="term" value="F:oxidoreductase activity"/>
    <property type="evidence" value="ECO:0007669"/>
    <property type="project" value="UniProtKB-KW"/>
</dbReference>
<dbReference type="SUPFAM" id="SSF56176">
    <property type="entry name" value="FAD-binding/transporter-associated domain-like"/>
    <property type="match status" value="1"/>
</dbReference>
<dbReference type="Gene3D" id="3.30.465.10">
    <property type="match status" value="1"/>
</dbReference>
<evidence type="ECO:0000256" key="4">
    <source>
        <dbReference type="ARBA" id="ARBA00023002"/>
    </source>
</evidence>
<keyword evidence="3" id="KW-0274">FAD</keyword>
<reference evidence="5 6" key="1">
    <citation type="submission" date="2020-03" db="EMBL/GenBank/DDBJ databases">
        <title>Draft Genome Sequence of Cudoniella acicularis.</title>
        <authorList>
            <person name="Buettner E."/>
            <person name="Kellner H."/>
        </authorList>
    </citation>
    <scope>NUCLEOTIDE SEQUENCE [LARGE SCALE GENOMIC DNA]</scope>
    <source>
        <strain evidence="5 6">DSM 108380</strain>
    </source>
</reference>
<evidence type="ECO:0000313" key="6">
    <source>
        <dbReference type="Proteomes" id="UP000566819"/>
    </source>
</evidence>
<comment type="similarity">
    <text evidence="1">Belongs to the oxygen-dependent FAD-linked oxidoreductase family.</text>
</comment>
<dbReference type="OrthoDB" id="2151789at2759"/>
<keyword evidence="4" id="KW-0560">Oxidoreductase</keyword>
<dbReference type="PANTHER" id="PTHR42973:SF34">
    <property type="entry name" value="FAD BINDING DOMAIN PROTEIN (AFU_ORTHOLOGUE AFUA_3G02770)"/>
    <property type="match status" value="1"/>
</dbReference>
<evidence type="ECO:0000313" key="5">
    <source>
        <dbReference type="EMBL" id="KAF4634327.1"/>
    </source>
</evidence>
<evidence type="ECO:0000256" key="2">
    <source>
        <dbReference type="ARBA" id="ARBA00022630"/>
    </source>
</evidence>
<name>A0A8H4RTP4_9HELO</name>
<keyword evidence="6" id="KW-1185">Reference proteome</keyword>
<proteinExistence type="inferred from homology"/>
<gene>
    <name evidence="5" type="ORF">G7Y89_g3778</name>
</gene>
<dbReference type="InterPro" id="IPR036318">
    <property type="entry name" value="FAD-bd_PCMH-like_sf"/>
</dbReference>
<dbReference type="AlphaFoldDB" id="A0A8H4RTP4"/>
<dbReference type="PANTHER" id="PTHR42973">
    <property type="entry name" value="BINDING OXIDOREDUCTASE, PUTATIVE (AFU_ORTHOLOGUE AFUA_1G17690)-RELATED"/>
    <property type="match status" value="1"/>
</dbReference>
<protein>
    <recommendedName>
        <fullName evidence="7">FAD-binding PCMH-type domain-containing protein</fullName>
    </recommendedName>
</protein>
<sequence length="314" mass="34169">MGLYTTYQYDELRYWSVRQESTSPTCRFTPSSASDISLAVLTDQIARCNFAVKSGGHAAFSGASNIEDGLTIDLMNLNQVEVSDDKTQTSIGPVVNPPILQNFTAVPGSIANESRITNLTNLTQEFNSSNHGGFSPTLMAEIVAIFMEETNAIKDATNTFPALVFQSISTAMTSHLSKNGGNALGISAADGPLDLINLSVSWSNETDDTKIFAAARNMVDRWNTTAYSQELGSRYLYQNYAALEQNIFEGYGEDNLEKLRLWGPKTRALRGSLAHAGADLSAYRLGGAELSFNPTLQINNAILTNVDIVDRVRI</sequence>
<evidence type="ECO:0000256" key="1">
    <source>
        <dbReference type="ARBA" id="ARBA00005466"/>
    </source>
</evidence>
<evidence type="ECO:0000256" key="3">
    <source>
        <dbReference type="ARBA" id="ARBA00022827"/>
    </source>
</evidence>
<organism evidence="5 6">
    <name type="scientific">Cudoniella acicularis</name>
    <dbReference type="NCBI Taxonomy" id="354080"/>
    <lineage>
        <taxon>Eukaryota</taxon>
        <taxon>Fungi</taxon>
        <taxon>Dikarya</taxon>
        <taxon>Ascomycota</taxon>
        <taxon>Pezizomycotina</taxon>
        <taxon>Leotiomycetes</taxon>
        <taxon>Helotiales</taxon>
        <taxon>Tricladiaceae</taxon>
        <taxon>Cudoniella</taxon>
    </lineage>
</organism>
<dbReference type="InterPro" id="IPR050416">
    <property type="entry name" value="FAD-linked_Oxidoreductase"/>
</dbReference>
<dbReference type="GO" id="GO:0050660">
    <property type="term" value="F:flavin adenine dinucleotide binding"/>
    <property type="evidence" value="ECO:0007669"/>
    <property type="project" value="InterPro"/>
</dbReference>